<evidence type="ECO:0000313" key="2">
    <source>
        <dbReference type="Proteomes" id="UP000015105"/>
    </source>
</evidence>
<evidence type="ECO:0008006" key="3">
    <source>
        <dbReference type="Google" id="ProtNLM"/>
    </source>
</evidence>
<reference evidence="2" key="2">
    <citation type="journal article" date="2017" name="Nat. Plants">
        <title>The Aegilops tauschii genome reveals multiple impacts of transposons.</title>
        <authorList>
            <person name="Zhao G."/>
            <person name="Zou C."/>
            <person name="Li K."/>
            <person name="Wang K."/>
            <person name="Li T."/>
            <person name="Gao L."/>
            <person name="Zhang X."/>
            <person name="Wang H."/>
            <person name="Yang Z."/>
            <person name="Liu X."/>
            <person name="Jiang W."/>
            <person name="Mao L."/>
            <person name="Kong X."/>
            <person name="Jiao Y."/>
            <person name="Jia J."/>
        </authorList>
    </citation>
    <scope>NUCLEOTIDE SEQUENCE [LARGE SCALE GENOMIC DNA]</scope>
    <source>
        <strain evidence="2">cv. AL8/78</strain>
    </source>
</reference>
<name>A0A453AR07_AEGTS</name>
<dbReference type="AlphaFoldDB" id="A0A453AR07"/>
<sequence length="67" mass="7794">VPYRQAPLAYEPAKYCLCAPRAKAPMWISWSDNNLGRRYLACPRGRWVDNETSPFLTRLLLDLRNVV</sequence>
<protein>
    <recommendedName>
        <fullName evidence="3">Zinc finger GRF-type domain-containing protein</fullName>
    </recommendedName>
</protein>
<reference evidence="1" key="4">
    <citation type="submission" date="2019-03" db="UniProtKB">
        <authorList>
            <consortium name="EnsemblPlants"/>
        </authorList>
    </citation>
    <scope>IDENTIFICATION</scope>
</reference>
<reference evidence="2" key="1">
    <citation type="journal article" date="2014" name="Science">
        <title>Ancient hybridizations among the ancestral genomes of bread wheat.</title>
        <authorList>
            <consortium name="International Wheat Genome Sequencing Consortium,"/>
            <person name="Marcussen T."/>
            <person name="Sandve S.R."/>
            <person name="Heier L."/>
            <person name="Spannagl M."/>
            <person name="Pfeifer M."/>
            <person name="Jakobsen K.S."/>
            <person name="Wulff B.B."/>
            <person name="Steuernagel B."/>
            <person name="Mayer K.F."/>
            <person name="Olsen O.A."/>
        </authorList>
    </citation>
    <scope>NUCLEOTIDE SEQUENCE [LARGE SCALE GENOMIC DNA]</scope>
    <source>
        <strain evidence="2">cv. AL8/78</strain>
    </source>
</reference>
<dbReference type="EnsemblPlants" id="AET2Gv20228200.2">
    <property type="protein sequence ID" value="AET2Gv20228200.2"/>
    <property type="gene ID" value="AET2Gv20228200"/>
</dbReference>
<dbReference type="Gramene" id="AET2Gv20228200.2">
    <property type="protein sequence ID" value="AET2Gv20228200.2"/>
    <property type="gene ID" value="AET2Gv20228200"/>
</dbReference>
<proteinExistence type="predicted"/>
<dbReference type="Proteomes" id="UP000015105">
    <property type="component" value="Chromosome 2D"/>
</dbReference>
<keyword evidence="2" id="KW-1185">Reference proteome</keyword>
<accession>A0A453AR07</accession>
<reference evidence="1" key="3">
    <citation type="journal article" date="2017" name="Nature">
        <title>Genome sequence of the progenitor of the wheat D genome Aegilops tauschii.</title>
        <authorList>
            <person name="Luo M.C."/>
            <person name="Gu Y.Q."/>
            <person name="Puiu D."/>
            <person name="Wang H."/>
            <person name="Twardziok S.O."/>
            <person name="Deal K.R."/>
            <person name="Huo N."/>
            <person name="Zhu T."/>
            <person name="Wang L."/>
            <person name="Wang Y."/>
            <person name="McGuire P.E."/>
            <person name="Liu S."/>
            <person name="Long H."/>
            <person name="Ramasamy R.K."/>
            <person name="Rodriguez J.C."/>
            <person name="Van S.L."/>
            <person name="Yuan L."/>
            <person name="Wang Z."/>
            <person name="Xia Z."/>
            <person name="Xiao L."/>
            <person name="Anderson O.D."/>
            <person name="Ouyang S."/>
            <person name="Liang Y."/>
            <person name="Zimin A.V."/>
            <person name="Pertea G."/>
            <person name="Qi P."/>
            <person name="Bennetzen J.L."/>
            <person name="Dai X."/>
            <person name="Dawson M.W."/>
            <person name="Muller H.G."/>
            <person name="Kugler K."/>
            <person name="Rivarola-Duarte L."/>
            <person name="Spannagl M."/>
            <person name="Mayer K.F.X."/>
            <person name="Lu F.H."/>
            <person name="Bevan M.W."/>
            <person name="Leroy P."/>
            <person name="Li P."/>
            <person name="You F.M."/>
            <person name="Sun Q."/>
            <person name="Liu Z."/>
            <person name="Lyons E."/>
            <person name="Wicker T."/>
            <person name="Salzberg S.L."/>
            <person name="Devos K.M."/>
            <person name="Dvorak J."/>
        </authorList>
    </citation>
    <scope>NUCLEOTIDE SEQUENCE [LARGE SCALE GENOMIC DNA]</scope>
    <source>
        <strain evidence="1">cv. AL8/78</strain>
    </source>
</reference>
<reference evidence="1" key="5">
    <citation type="journal article" date="2021" name="G3 (Bethesda)">
        <title>Aegilops tauschii genome assembly Aet v5.0 features greater sequence contiguity and improved annotation.</title>
        <authorList>
            <person name="Wang L."/>
            <person name="Zhu T."/>
            <person name="Rodriguez J.C."/>
            <person name="Deal K.R."/>
            <person name="Dubcovsky J."/>
            <person name="McGuire P.E."/>
            <person name="Lux T."/>
            <person name="Spannagl M."/>
            <person name="Mayer K.F.X."/>
            <person name="Baldrich P."/>
            <person name="Meyers B.C."/>
            <person name="Huo N."/>
            <person name="Gu Y.Q."/>
            <person name="Zhou H."/>
            <person name="Devos K.M."/>
            <person name="Bennetzen J.L."/>
            <person name="Unver T."/>
            <person name="Budak H."/>
            <person name="Gulick P.J."/>
            <person name="Galiba G."/>
            <person name="Kalapos B."/>
            <person name="Nelson D.R."/>
            <person name="Li P."/>
            <person name="You F.M."/>
            <person name="Luo M.C."/>
            <person name="Dvorak J."/>
        </authorList>
    </citation>
    <scope>NUCLEOTIDE SEQUENCE [LARGE SCALE GENOMIC DNA]</scope>
    <source>
        <strain evidence="1">cv. AL8/78</strain>
    </source>
</reference>
<evidence type="ECO:0000313" key="1">
    <source>
        <dbReference type="EnsemblPlants" id="AET2Gv20228200.2"/>
    </source>
</evidence>
<organism evidence="1 2">
    <name type="scientific">Aegilops tauschii subsp. strangulata</name>
    <name type="common">Goatgrass</name>
    <dbReference type="NCBI Taxonomy" id="200361"/>
    <lineage>
        <taxon>Eukaryota</taxon>
        <taxon>Viridiplantae</taxon>
        <taxon>Streptophyta</taxon>
        <taxon>Embryophyta</taxon>
        <taxon>Tracheophyta</taxon>
        <taxon>Spermatophyta</taxon>
        <taxon>Magnoliopsida</taxon>
        <taxon>Liliopsida</taxon>
        <taxon>Poales</taxon>
        <taxon>Poaceae</taxon>
        <taxon>BOP clade</taxon>
        <taxon>Pooideae</taxon>
        <taxon>Triticodae</taxon>
        <taxon>Triticeae</taxon>
        <taxon>Triticinae</taxon>
        <taxon>Aegilops</taxon>
    </lineage>
</organism>